<reference evidence="2 5" key="1">
    <citation type="submission" date="2023-02" db="EMBL/GenBank/DDBJ databases">
        <title>Pathogen: clinical or host-associated sample.</title>
        <authorList>
            <person name="Hergert J."/>
            <person name="Casey R."/>
            <person name="Wagner J."/>
            <person name="Young E.L."/>
            <person name="Oakeson K.F."/>
        </authorList>
    </citation>
    <scope>NUCLEOTIDE SEQUENCE</scope>
    <source>
        <strain evidence="3 5">2022CK-00829</strain>
        <strain evidence="2">2022CK-00830</strain>
    </source>
</reference>
<protein>
    <recommendedName>
        <fullName evidence="6">Lipoprotein</fullName>
    </recommendedName>
</protein>
<sequence length="108" mass="11924">MKRCFLAISSLFILVVFMMACGNNSNSSASILIYSGQEYIGQNVISSDQYPDKDLLGTISTKTDSNQIPQEDFSSNELTVGTKIYSLEDGILGAEVEENKLKLFNLKK</sequence>
<evidence type="ECO:0000313" key="5">
    <source>
        <dbReference type="Proteomes" id="UP001221519"/>
    </source>
</evidence>
<evidence type="ECO:0000313" key="2">
    <source>
        <dbReference type="EMBL" id="WDH83140.1"/>
    </source>
</evidence>
<dbReference type="RefSeq" id="WP_047911540.1">
    <property type="nucleotide sequence ID" value="NZ_CP118101.1"/>
</dbReference>
<keyword evidence="1" id="KW-0732">Signal</keyword>
<feature type="chain" id="PRO_5043937540" description="Lipoprotein" evidence="1">
    <location>
        <begin position="30"/>
        <end position="108"/>
    </location>
</feature>
<evidence type="ECO:0008006" key="6">
    <source>
        <dbReference type="Google" id="ProtNLM"/>
    </source>
</evidence>
<dbReference type="PROSITE" id="PS51257">
    <property type="entry name" value="PROKAR_LIPOPROTEIN"/>
    <property type="match status" value="1"/>
</dbReference>
<name>A0AAX3MZT1_9BACL</name>
<organism evidence="2 4">
    <name type="scientific">Paenibacillus urinalis</name>
    <dbReference type="NCBI Taxonomy" id="521520"/>
    <lineage>
        <taxon>Bacteria</taxon>
        <taxon>Bacillati</taxon>
        <taxon>Bacillota</taxon>
        <taxon>Bacilli</taxon>
        <taxon>Bacillales</taxon>
        <taxon>Paenibacillaceae</taxon>
        <taxon>Paenibacillus</taxon>
    </lineage>
</organism>
<dbReference type="AlphaFoldDB" id="A0AAX3MZT1"/>
<evidence type="ECO:0000313" key="3">
    <source>
        <dbReference type="EMBL" id="WDI02913.1"/>
    </source>
</evidence>
<gene>
    <name evidence="2" type="ORF">PUW23_02520</name>
    <name evidence="3" type="ORF">PUW25_02675</name>
</gene>
<dbReference type="Proteomes" id="UP001220962">
    <property type="component" value="Chromosome"/>
</dbReference>
<keyword evidence="5" id="KW-1185">Reference proteome</keyword>
<feature type="signal peptide" evidence="1">
    <location>
        <begin position="1"/>
        <end position="29"/>
    </location>
</feature>
<dbReference type="EMBL" id="CP118101">
    <property type="protein sequence ID" value="WDH83140.1"/>
    <property type="molecule type" value="Genomic_DNA"/>
</dbReference>
<dbReference type="EMBL" id="CP118108">
    <property type="protein sequence ID" value="WDI02913.1"/>
    <property type="molecule type" value="Genomic_DNA"/>
</dbReference>
<proteinExistence type="predicted"/>
<evidence type="ECO:0000256" key="1">
    <source>
        <dbReference type="SAM" id="SignalP"/>
    </source>
</evidence>
<dbReference type="Proteomes" id="UP001221519">
    <property type="component" value="Chromosome"/>
</dbReference>
<accession>A0AAX3MZT1</accession>
<evidence type="ECO:0000313" key="4">
    <source>
        <dbReference type="Proteomes" id="UP001220962"/>
    </source>
</evidence>